<dbReference type="EMBL" id="KZ819762">
    <property type="protein sequence ID" value="PWN52693.1"/>
    <property type="molecule type" value="Genomic_DNA"/>
</dbReference>
<accession>A0ACD0P3J6</accession>
<organism evidence="1 2">
    <name type="scientific">Violaceomyces palustris</name>
    <dbReference type="NCBI Taxonomy" id="1673888"/>
    <lineage>
        <taxon>Eukaryota</taxon>
        <taxon>Fungi</taxon>
        <taxon>Dikarya</taxon>
        <taxon>Basidiomycota</taxon>
        <taxon>Ustilaginomycotina</taxon>
        <taxon>Ustilaginomycetes</taxon>
        <taxon>Violaceomycetales</taxon>
        <taxon>Violaceomycetaceae</taxon>
        <taxon>Violaceomyces</taxon>
    </lineage>
</organism>
<name>A0ACD0P3J6_9BASI</name>
<protein>
    <submittedName>
        <fullName evidence="1">Uncharacterized protein</fullName>
    </submittedName>
</protein>
<proteinExistence type="predicted"/>
<evidence type="ECO:0000313" key="1">
    <source>
        <dbReference type="EMBL" id="PWN52693.1"/>
    </source>
</evidence>
<sequence length="351" mass="38000">MAQELADPTSEPAQANAPSPGSESQEDDNDFVPPSLNQISTHGERPPADDDSDEEDSSGSDSEGGRGRERSYAGKKRKGNRDDEHDDDDEDGIDPEEVEAARKEREEMIKLAGGEHMLGKRRRREADGSRGREDGATSEQRAAAQSEADRVWAEMKGTSSSTSDQSKQPPETEKGKLEGEEMVRVVQTFKFAGDITTTEKLLPASHPEAIAFLKGQAKGVAETSRVAEESQRPSLATTESTSGSAPSPRPTKGLTPPSPSTTTAPKPGPRRKKGSSLAAMSAAATSKPIKLNTLEKSKMDWEDKGKKVMTQAERDEMEAQTKGGGSGLGSMKGYLERRDFLDRVERRLEEK</sequence>
<gene>
    <name evidence="1" type="ORF">IE53DRAFT_384834</name>
</gene>
<reference evidence="1 2" key="1">
    <citation type="journal article" date="2018" name="Mol. Biol. Evol.">
        <title>Broad Genomic Sampling Reveals a Smut Pathogenic Ancestry of the Fungal Clade Ustilaginomycotina.</title>
        <authorList>
            <person name="Kijpornyongpan T."/>
            <person name="Mondo S.J."/>
            <person name="Barry K."/>
            <person name="Sandor L."/>
            <person name="Lee J."/>
            <person name="Lipzen A."/>
            <person name="Pangilinan J."/>
            <person name="LaButti K."/>
            <person name="Hainaut M."/>
            <person name="Henrissat B."/>
            <person name="Grigoriev I.V."/>
            <person name="Spatafora J.W."/>
            <person name="Aime M.C."/>
        </authorList>
    </citation>
    <scope>NUCLEOTIDE SEQUENCE [LARGE SCALE GENOMIC DNA]</scope>
    <source>
        <strain evidence="1 2">SA 807</strain>
    </source>
</reference>
<dbReference type="Proteomes" id="UP000245626">
    <property type="component" value="Unassembled WGS sequence"/>
</dbReference>
<keyword evidence="2" id="KW-1185">Reference proteome</keyword>
<evidence type="ECO:0000313" key="2">
    <source>
        <dbReference type="Proteomes" id="UP000245626"/>
    </source>
</evidence>